<dbReference type="OrthoDB" id="962231at2"/>
<evidence type="ECO:0000313" key="3">
    <source>
        <dbReference type="Proteomes" id="UP000198748"/>
    </source>
</evidence>
<dbReference type="Proteomes" id="UP000198748">
    <property type="component" value="Unassembled WGS sequence"/>
</dbReference>
<dbReference type="AlphaFoldDB" id="A0A1G6X0E9"/>
<sequence length="71" mass="8389">MGPINYEELTNYFSWAVLIGLGSWGLYSVIDAFSIFFKDEVTFYNPENGKTITFRKHPPKDFDKELIDFWK</sequence>
<keyword evidence="1" id="KW-0472">Membrane</keyword>
<dbReference type="STRING" id="659014.SAMN04487996_10233"/>
<feature type="transmembrane region" description="Helical" evidence="1">
    <location>
        <begin position="12"/>
        <end position="30"/>
    </location>
</feature>
<accession>A0A1G6X0E9</accession>
<dbReference type="RefSeq" id="WP_090379225.1">
    <property type="nucleotide sequence ID" value="NZ_FNAN01000002.1"/>
</dbReference>
<gene>
    <name evidence="2" type="ORF">SAMN04487996_10233</name>
</gene>
<organism evidence="2 3">
    <name type="scientific">Dyadobacter soli</name>
    <dbReference type="NCBI Taxonomy" id="659014"/>
    <lineage>
        <taxon>Bacteria</taxon>
        <taxon>Pseudomonadati</taxon>
        <taxon>Bacteroidota</taxon>
        <taxon>Cytophagia</taxon>
        <taxon>Cytophagales</taxon>
        <taxon>Spirosomataceae</taxon>
        <taxon>Dyadobacter</taxon>
    </lineage>
</organism>
<evidence type="ECO:0000256" key="1">
    <source>
        <dbReference type="SAM" id="Phobius"/>
    </source>
</evidence>
<protein>
    <submittedName>
        <fullName evidence="2">Uncharacterized protein</fullName>
    </submittedName>
</protein>
<keyword evidence="1" id="KW-1133">Transmembrane helix</keyword>
<reference evidence="3" key="1">
    <citation type="submission" date="2016-10" db="EMBL/GenBank/DDBJ databases">
        <authorList>
            <person name="Varghese N."/>
            <person name="Submissions S."/>
        </authorList>
    </citation>
    <scope>NUCLEOTIDE SEQUENCE [LARGE SCALE GENOMIC DNA]</scope>
    <source>
        <strain evidence="3">DSM 25329</strain>
    </source>
</reference>
<keyword evidence="3" id="KW-1185">Reference proteome</keyword>
<name>A0A1G6X0E9_9BACT</name>
<dbReference type="EMBL" id="FNAN01000002">
    <property type="protein sequence ID" value="SDD71571.1"/>
    <property type="molecule type" value="Genomic_DNA"/>
</dbReference>
<keyword evidence="1" id="KW-0812">Transmembrane</keyword>
<proteinExistence type="predicted"/>
<evidence type="ECO:0000313" key="2">
    <source>
        <dbReference type="EMBL" id="SDD71571.1"/>
    </source>
</evidence>